<feature type="compositionally biased region" description="Basic and acidic residues" evidence="1">
    <location>
        <begin position="71"/>
        <end position="92"/>
    </location>
</feature>
<protein>
    <submittedName>
        <fullName evidence="2">Uncharacterized protein</fullName>
    </submittedName>
</protein>
<feature type="compositionally biased region" description="Basic residues" evidence="1">
    <location>
        <begin position="43"/>
        <end position="56"/>
    </location>
</feature>
<feature type="compositionally biased region" description="Polar residues" evidence="1">
    <location>
        <begin position="24"/>
        <end position="42"/>
    </location>
</feature>
<evidence type="ECO:0000313" key="2">
    <source>
        <dbReference type="EMBL" id="KAG8073249.1"/>
    </source>
</evidence>
<comment type="caution">
    <text evidence="2">The sequence shown here is derived from an EMBL/GenBank/DDBJ whole genome shotgun (WGS) entry which is preliminary data.</text>
</comment>
<dbReference type="Proteomes" id="UP000729402">
    <property type="component" value="Unassembled WGS sequence"/>
</dbReference>
<gene>
    <name evidence="2" type="ORF">GUJ93_ZPchr0006g41014</name>
</gene>
<accession>A0A8J5W3I8</accession>
<proteinExistence type="predicted"/>
<reference evidence="2" key="2">
    <citation type="submission" date="2021-02" db="EMBL/GenBank/DDBJ databases">
        <authorList>
            <person name="Kimball J.A."/>
            <person name="Haas M.W."/>
            <person name="Macchietto M."/>
            <person name="Kono T."/>
            <person name="Duquette J."/>
            <person name="Shao M."/>
        </authorList>
    </citation>
    <scope>NUCLEOTIDE SEQUENCE</scope>
    <source>
        <tissue evidence="2">Fresh leaf tissue</tissue>
    </source>
</reference>
<keyword evidence="3" id="KW-1185">Reference proteome</keyword>
<sequence length="150" mass="16604">MAAQPQFCFCTARRRHSSRLKAATSPSLSTEPVVNDKATSQLNKRKPTAPSARRRVDRPDDLMSRFGGSRQKRESDWRSKKSQPDSGDRSTEATECTAADTILALICPRLGMCLRLPADPSPHLHGTAEIAPWLVIFLRFPEEGTQTAAK</sequence>
<name>A0A8J5W3I8_ZIZPA</name>
<evidence type="ECO:0000256" key="1">
    <source>
        <dbReference type="SAM" id="MobiDB-lite"/>
    </source>
</evidence>
<dbReference type="AlphaFoldDB" id="A0A8J5W3I8"/>
<feature type="region of interest" description="Disordered" evidence="1">
    <location>
        <begin position="14"/>
        <end position="94"/>
    </location>
</feature>
<dbReference type="EMBL" id="JAAALK010000283">
    <property type="protein sequence ID" value="KAG8073249.1"/>
    <property type="molecule type" value="Genomic_DNA"/>
</dbReference>
<reference evidence="2" key="1">
    <citation type="journal article" date="2021" name="bioRxiv">
        <title>Whole Genome Assembly and Annotation of Northern Wild Rice, Zizania palustris L., Supports a Whole Genome Duplication in the Zizania Genus.</title>
        <authorList>
            <person name="Haas M."/>
            <person name="Kono T."/>
            <person name="Macchietto M."/>
            <person name="Millas R."/>
            <person name="McGilp L."/>
            <person name="Shao M."/>
            <person name="Duquette J."/>
            <person name="Hirsch C.N."/>
            <person name="Kimball J."/>
        </authorList>
    </citation>
    <scope>NUCLEOTIDE SEQUENCE</scope>
    <source>
        <tissue evidence="2">Fresh leaf tissue</tissue>
    </source>
</reference>
<organism evidence="2 3">
    <name type="scientific">Zizania palustris</name>
    <name type="common">Northern wild rice</name>
    <dbReference type="NCBI Taxonomy" id="103762"/>
    <lineage>
        <taxon>Eukaryota</taxon>
        <taxon>Viridiplantae</taxon>
        <taxon>Streptophyta</taxon>
        <taxon>Embryophyta</taxon>
        <taxon>Tracheophyta</taxon>
        <taxon>Spermatophyta</taxon>
        <taxon>Magnoliopsida</taxon>
        <taxon>Liliopsida</taxon>
        <taxon>Poales</taxon>
        <taxon>Poaceae</taxon>
        <taxon>BOP clade</taxon>
        <taxon>Oryzoideae</taxon>
        <taxon>Oryzeae</taxon>
        <taxon>Zizaniinae</taxon>
        <taxon>Zizania</taxon>
    </lineage>
</organism>
<evidence type="ECO:0000313" key="3">
    <source>
        <dbReference type="Proteomes" id="UP000729402"/>
    </source>
</evidence>